<dbReference type="AlphaFoldDB" id="A0AAV7G9X1"/>
<accession>A0AAV7G9X1</accession>
<dbReference type="EMBL" id="JAGFBR010000017">
    <property type="protein sequence ID" value="KAH0452473.1"/>
    <property type="molecule type" value="Genomic_DNA"/>
</dbReference>
<comment type="caution">
    <text evidence="1">The sequence shown here is derived from an EMBL/GenBank/DDBJ whole genome shotgun (WGS) entry which is preliminary data.</text>
</comment>
<name>A0AAV7G9X1_DENCH</name>
<dbReference type="Proteomes" id="UP000775213">
    <property type="component" value="Unassembled WGS sequence"/>
</dbReference>
<reference evidence="1 2" key="1">
    <citation type="journal article" date="2021" name="Hortic Res">
        <title>Chromosome-scale assembly of the Dendrobium chrysotoxum genome enhances the understanding of orchid evolution.</title>
        <authorList>
            <person name="Zhang Y."/>
            <person name="Zhang G.Q."/>
            <person name="Zhang D."/>
            <person name="Liu X.D."/>
            <person name="Xu X.Y."/>
            <person name="Sun W.H."/>
            <person name="Yu X."/>
            <person name="Zhu X."/>
            <person name="Wang Z.W."/>
            <person name="Zhao X."/>
            <person name="Zhong W.Y."/>
            <person name="Chen H."/>
            <person name="Yin W.L."/>
            <person name="Huang T."/>
            <person name="Niu S.C."/>
            <person name="Liu Z.J."/>
        </authorList>
    </citation>
    <scope>NUCLEOTIDE SEQUENCE [LARGE SCALE GENOMIC DNA]</scope>
    <source>
        <strain evidence="1">Lindl</strain>
    </source>
</reference>
<evidence type="ECO:0000313" key="2">
    <source>
        <dbReference type="Proteomes" id="UP000775213"/>
    </source>
</evidence>
<gene>
    <name evidence="1" type="ORF">IEQ34_019772</name>
</gene>
<organism evidence="1 2">
    <name type="scientific">Dendrobium chrysotoxum</name>
    <name type="common">Orchid</name>
    <dbReference type="NCBI Taxonomy" id="161865"/>
    <lineage>
        <taxon>Eukaryota</taxon>
        <taxon>Viridiplantae</taxon>
        <taxon>Streptophyta</taxon>
        <taxon>Embryophyta</taxon>
        <taxon>Tracheophyta</taxon>
        <taxon>Spermatophyta</taxon>
        <taxon>Magnoliopsida</taxon>
        <taxon>Liliopsida</taxon>
        <taxon>Asparagales</taxon>
        <taxon>Orchidaceae</taxon>
        <taxon>Epidendroideae</taxon>
        <taxon>Malaxideae</taxon>
        <taxon>Dendrobiinae</taxon>
        <taxon>Dendrobium</taxon>
    </lineage>
</organism>
<keyword evidence="2" id="KW-1185">Reference proteome</keyword>
<evidence type="ECO:0000313" key="1">
    <source>
        <dbReference type="EMBL" id="KAH0452473.1"/>
    </source>
</evidence>
<protein>
    <submittedName>
        <fullName evidence="1">Uncharacterized protein</fullName>
    </submittedName>
</protein>
<proteinExistence type="predicted"/>
<sequence>MEVKALELECMEEGFIRDFLKGVRLVLRKTGVEFEGLTHRQASDDSSSYSDGDEMPPWLRKRNLCMKTFELNHYIDEKISDKVDLFGLSFVNILGNIYGTVTFEKRHIDSGRVLQHYGSAKAKL</sequence>